<dbReference type="EMBL" id="LAZR01001286">
    <property type="protein sequence ID" value="KKN47265.1"/>
    <property type="molecule type" value="Genomic_DNA"/>
</dbReference>
<comment type="caution">
    <text evidence="1">The sequence shown here is derived from an EMBL/GenBank/DDBJ whole genome shotgun (WGS) entry which is preliminary data.</text>
</comment>
<reference evidence="1" key="1">
    <citation type="journal article" date="2015" name="Nature">
        <title>Complex archaea that bridge the gap between prokaryotes and eukaryotes.</title>
        <authorList>
            <person name="Spang A."/>
            <person name="Saw J.H."/>
            <person name="Jorgensen S.L."/>
            <person name="Zaremba-Niedzwiedzka K."/>
            <person name="Martijn J."/>
            <person name="Lind A.E."/>
            <person name="van Eijk R."/>
            <person name="Schleper C."/>
            <person name="Guy L."/>
            <person name="Ettema T.J."/>
        </authorList>
    </citation>
    <scope>NUCLEOTIDE SEQUENCE</scope>
</reference>
<name>A0A0F9QSQ0_9ZZZZ</name>
<proteinExistence type="predicted"/>
<feature type="non-terminal residue" evidence="1">
    <location>
        <position position="26"/>
    </location>
</feature>
<protein>
    <submittedName>
        <fullName evidence="1">Uncharacterized protein</fullName>
    </submittedName>
</protein>
<gene>
    <name evidence="1" type="ORF">LCGC14_0664480</name>
</gene>
<accession>A0A0F9QSQ0</accession>
<sequence>MKILLIHSQNVEVVKNKEATSNPQEF</sequence>
<organism evidence="1">
    <name type="scientific">marine sediment metagenome</name>
    <dbReference type="NCBI Taxonomy" id="412755"/>
    <lineage>
        <taxon>unclassified sequences</taxon>
        <taxon>metagenomes</taxon>
        <taxon>ecological metagenomes</taxon>
    </lineage>
</organism>
<evidence type="ECO:0000313" key="1">
    <source>
        <dbReference type="EMBL" id="KKN47265.1"/>
    </source>
</evidence>
<dbReference type="AlphaFoldDB" id="A0A0F9QSQ0"/>